<proteinExistence type="predicted"/>
<organism evidence="1 2">
    <name type="scientific">Caulobacter vibrioides</name>
    <name type="common">Caulobacter crescentus</name>
    <dbReference type="NCBI Taxonomy" id="155892"/>
    <lineage>
        <taxon>Bacteria</taxon>
        <taxon>Pseudomonadati</taxon>
        <taxon>Pseudomonadota</taxon>
        <taxon>Alphaproteobacteria</taxon>
        <taxon>Caulobacterales</taxon>
        <taxon>Caulobacteraceae</taxon>
        <taxon>Caulobacter</taxon>
    </lineage>
</organism>
<reference evidence="1 2" key="1">
    <citation type="submission" date="2017-03" db="EMBL/GenBank/DDBJ databases">
        <title>Lifting the veil on microbial sulfur biogeochemistry in mining wastewaters.</title>
        <authorList>
            <person name="Kantor R.S."/>
            <person name="Colenbrander Nelson T."/>
            <person name="Marshall S."/>
            <person name="Bennett D."/>
            <person name="Apte S."/>
            <person name="Camacho D."/>
            <person name="Thomas B.C."/>
            <person name="Warren L.A."/>
            <person name="Banfield J.F."/>
        </authorList>
    </citation>
    <scope>NUCLEOTIDE SEQUENCE [LARGE SCALE GENOMIC DNA]</scope>
    <source>
        <strain evidence="1">32-67-7</strain>
    </source>
</reference>
<protein>
    <submittedName>
        <fullName evidence="1">Uncharacterized protein</fullName>
    </submittedName>
</protein>
<evidence type="ECO:0000313" key="1">
    <source>
        <dbReference type="EMBL" id="OYX00705.1"/>
    </source>
</evidence>
<dbReference type="EMBL" id="NCDQ01000291">
    <property type="protein sequence ID" value="OYX00705.1"/>
    <property type="molecule type" value="Genomic_DNA"/>
</dbReference>
<comment type="caution">
    <text evidence="1">The sequence shown here is derived from an EMBL/GenBank/DDBJ whole genome shotgun (WGS) entry which is preliminary data.</text>
</comment>
<dbReference type="Proteomes" id="UP000215616">
    <property type="component" value="Unassembled WGS sequence"/>
</dbReference>
<sequence>MTKARFDAQVLQIAALVGGSLSSARFLFQDLSCEAAFYASRYRIAFCKALDSAVEAFACEYLQSSDTALAHNAACARLEAMAILRKSVR</sequence>
<evidence type="ECO:0000313" key="2">
    <source>
        <dbReference type="Proteomes" id="UP000215616"/>
    </source>
</evidence>
<accession>A0A258CYH3</accession>
<gene>
    <name evidence="1" type="ORF">B7Z12_15560</name>
</gene>
<dbReference type="AlphaFoldDB" id="A0A258CYH3"/>
<name>A0A258CYH3_CAUVI</name>